<dbReference type="GO" id="GO:0046677">
    <property type="term" value="P:response to antibiotic"/>
    <property type="evidence" value="ECO:0007669"/>
    <property type="project" value="InterPro"/>
</dbReference>
<dbReference type="AlphaFoldDB" id="A0A160M836"/>
<accession>A0A160M836</accession>
<dbReference type="Proteomes" id="UP000077856">
    <property type="component" value="Chromosome"/>
</dbReference>
<dbReference type="PANTHER" id="PTHR31299">
    <property type="entry name" value="ESTERASE, PUTATIVE (AFU_ORTHOLOGUE AFUA_1G05850)-RELATED"/>
    <property type="match status" value="1"/>
</dbReference>
<gene>
    <name evidence="1" type="ORF">A361_03135</name>
</gene>
<dbReference type="Gene3D" id="3.40.1660.10">
    <property type="entry name" value="EreA-like (biosynthetic domain)"/>
    <property type="match status" value="2"/>
</dbReference>
<dbReference type="KEGG" id="bon:A361_03135"/>
<dbReference type="PANTHER" id="PTHR31299:SF0">
    <property type="entry name" value="ESTERASE, PUTATIVE (AFU_ORTHOLOGUE AFUA_1G05850)-RELATED"/>
    <property type="match status" value="1"/>
</dbReference>
<dbReference type="InterPro" id="IPR052036">
    <property type="entry name" value="Hydrolase/PRTase-associated"/>
</dbReference>
<dbReference type="STRING" id="1196031.A361_03135"/>
<organism evidence="1 2">
    <name type="scientific">Cytobacillus oceanisediminis 2691</name>
    <dbReference type="NCBI Taxonomy" id="1196031"/>
    <lineage>
        <taxon>Bacteria</taxon>
        <taxon>Bacillati</taxon>
        <taxon>Bacillota</taxon>
        <taxon>Bacilli</taxon>
        <taxon>Bacillales</taxon>
        <taxon>Bacillaceae</taxon>
        <taxon>Cytobacillus</taxon>
    </lineage>
</organism>
<reference evidence="1 2" key="1">
    <citation type="submission" date="2016-04" db="EMBL/GenBank/DDBJ databases">
        <title>Complete genome sequence of Bacillus oceanisediminis strain 2691.</title>
        <authorList>
            <person name="Jeong H."/>
            <person name="Kim H.J."/>
            <person name="Lee D.-W."/>
        </authorList>
    </citation>
    <scope>NUCLEOTIDE SEQUENCE [LARGE SCALE GENOMIC DNA]</scope>
    <source>
        <strain evidence="1 2">2691</strain>
    </source>
</reference>
<sequence length="402" mass="46707">MNFITRKTRSLWIDQIASKSCEITVPSDFTCMDPYVEGKRVVMLGESSHGVGDFYTGKINMIKYLHSVHGFNVVVMESGLLEAVFCRKLLKDLPAEEKIQHGLLDIFHNEEMLPLFQESWANRLHIAGMDIQPAYPLISQNMLEWLKFNTDEEVYASIHQAETVFFNIDEEIRGQTKIAKKAKEKIQMCMDLYQSSLELFESRLKEDDIEKERNLKVIGQGLKNRLKWLEINTKSWIASGVIRGTYMFRNLQWLLEEYYKGEKVIVWAHNFHIRKSKTVTSKLFGITNVGQQLSKCYGDQVYSIGYYAGEGELASLLRVNFPINLSKKQLESLLLEACRHDSFVPLCEKGLPKRNWLNRRWRLLEAGMIGLLPIAIYPQKHYDGIMFCRKVKPPAYFMNRLL</sequence>
<dbReference type="EMBL" id="CP015506">
    <property type="protein sequence ID" value="AND38158.1"/>
    <property type="molecule type" value="Genomic_DNA"/>
</dbReference>
<dbReference type="eggNOG" id="COG2312">
    <property type="taxonomic scope" value="Bacteria"/>
</dbReference>
<evidence type="ECO:0000313" key="2">
    <source>
        <dbReference type="Proteomes" id="UP000077856"/>
    </source>
</evidence>
<protein>
    <recommendedName>
        <fullName evidence="3">Erythromycin esterase</fullName>
    </recommendedName>
</protein>
<evidence type="ECO:0000313" key="1">
    <source>
        <dbReference type="EMBL" id="AND38158.1"/>
    </source>
</evidence>
<dbReference type="SUPFAM" id="SSF159501">
    <property type="entry name" value="EreA/ChaN-like"/>
    <property type="match status" value="1"/>
</dbReference>
<dbReference type="RefSeq" id="WP_019380226.1">
    <property type="nucleotide sequence ID" value="NZ_CP015506.1"/>
</dbReference>
<evidence type="ECO:0008006" key="3">
    <source>
        <dbReference type="Google" id="ProtNLM"/>
    </source>
</evidence>
<dbReference type="CDD" id="cd14728">
    <property type="entry name" value="Ere-like"/>
    <property type="match status" value="1"/>
</dbReference>
<name>A0A160M836_9BACI</name>
<dbReference type="Pfam" id="PF05139">
    <property type="entry name" value="Erythro_esteras"/>
    <property type="match status" value="1"/>
</dbReference>
<proteinExistence type="predicted"/>
<dbReference type="InterPro" id="IPR007815">
    <property type="entry name" value="Emycin_Estase"/>
</dbReference>